<dbReference type="AlphaFoldDB" id="A0A1W0A258"/>
<gene>
    <name evidence="8" type="ORF">THRCLA_03386</name>
</gene>
<organism evidence="8 9">
    <name type="scientific">Thraustotheca clavata</name>
    <dbReference type="NCBI Taxonomy" id="74557"/>
    <lineage>
        <taxon>Eukaryota</taxon>
        <taxon>Sar</taxon>
        <taxon>Stramenopiles</taxon>
        <taxon>Oomycota</taxon>
        <taxon>Saprolegniomycetes</taxon>
        <taxon>Saprolegniales</taxon>
        <taxon>Achlyaceae</taxon>
        <taxon>Thraustotheca</taxon>
    </lineage>
</organism>
<dbReference type="SUPFAM" id="SSF55486">
    <property type="entry name" value="Metalloproteases ('zincins'), catalytic domain"/>
    <property type="match status" value="1"/>
</dbReference>
<evidence type="ECO:0000256" key="1">
    <source>
        <dbReference type="ARBA" id="ARBA00001933"/>
    </source>
</evidence>
<dbReference type="Gene3D" id="2.60.40.1730">
    <property type="entry name" value="tricorn interacting facor f3 domain"/>
    <property type="match status" value="1"/>
</dbReference>
<dbReference type="Gene3D" id="1.10.390.10">
    <property type="entry name" value="Neutral Protease Domain 2"/>
    <property type="match status" value="1"/>
</dbReference>
<dbReference type="PANTHER" id="PTHR11999">
    <property type="entry name" value="GROUP II PYRIDOXAL-5-PHOSPHATE DECARBOXYLASE"/>
    <property type="match status" value="1"/>
</dbReference>
<evidence type="ECO:0000256" key="5">
    <source>
        <dbReference type="ARBA" id="ARBA00023239"/>
    </source>
</evidence>
<dbReference type="GO" id="GO:0008237">
    <property type="term" value="F:metallopeptidase activity"/>
    <property type="evidence" value="ECO:0007669"/>
    <property type="project" value="InterPro"/>
</dbReference>
<dbReference type="Proteomes" id="UP000243217">
    <property type="component" value="Unassembled WGS sequence"/>
</dbReference>
<dbReference type="Pfam" id="PF00282">
    <property type="entry name" value="Pyridoxal_deC"/>
    <property type="match status" value="1"/>
</dbReference>
<feature type="non-terminal residue" evidence="8">
    <location>
        <position position="1"/>
    </location>
</feature>
<dbReference type="OrthoDB" id="79562at2759"/>
<evidence type="ECO:0000256" key="4">
    <source>
        <dbReference type="ARBA" id="ARBA00022898"/>
    </source>
</evidence>
<dbReference type="GO" id="GO:0008270">
    <property type="term" value="F:zinc ion binding"/>
    <property type="evidence" value="ECO:0007669"/>
    <property type="project" value="InterPro"/>
</dbReference>
<dbReference type="Pfam" id="PF01433">
    <property type="entry name" value="Peptidase_M1"/>
    <property type="match status" value="1"/>
</dbReference>
<dbReference type="GO" id="GO:0016831">
    <property type="term" value="F:carboxy-lyase activity"/>
    <property type="evidence" value="ECO:0007669"/>
    <property type="project" value="UniProtKB-KW"/>
</dbReference>
<dbReference type="InterPro" id="IPR015422">
    <property type="entry name" value="PyrdxlP-dep_Trfase_small"/>
</dbReference>
<dbReference type="GO" id="GO:0019752">
    <property type="term" value="P:carboxylic acid metabolic process"/>
    <property type="evidence" value="ECO:0007669"/>
    <property type="project" value="InterPro"/>
</dbReference>
<evidence type="ECO:0000256" key="2">
    <source>
        <dbReference type="ARBA" id="ARBA00009533"/>
    </source>
</evidence>
<dbReference type="InterPro" id="IPR027268">
    <property type="entry name" value="Peptidase_M4/M1_CTD_sf"/>
</dbReference>
<dbReference type="GO" id="GO:0030170">
    <property type="term" value="F:pyridoxal phosphate binding"/>
    <property type="evidence" value="ECO:0007669"/>
    <property type="project" value="InterPro"/>
</dbReference>
<dbReference type="InterPro" id="IPR010977">
    <property type="entry name" value="Aromatic_deC"/>
</dbReference>
<evidence type="ECO:0000259" key="7">
    <source>
        <dbReference type="Pfam" id="PF01433"/>
    </source>
</evidence>
<evidence type="ECO:0000313" key="8">
    <source>
        <dbReference type="EMBL" id="OQS04363.1"/>
    </source>
</evidence>
<dbReference type="InterPro" id="IPR015421">
    <property type="entry name" value="PyrdxlP-dep_Trfase_major"/>
</dbReference>
<dbReference type="STRING" id="74557.A0A1W0A258"/>
<dbReference type="InterPro" id="IPR042097">
    <property type="entry name" value="Aminopeptidase_N-like_N_sf"/>
</dbReference>
<dbReference type="InterPro" id="IPR014782">
    <property type="entry name" value="Peptidase_M1_dom"/>
</dbReference>
<sequence>IESEDWSSVASAVHAALPEGAFTHLHWAALVDFDMRVVHATATYTLGVVPVNGLVPLEVNALTIRQVLINGVESANQTVSSPLPTAHSMLLINLPPQTMAPFTVSITYSTAPNGLACHWLEDTKSSDGGCWLVTQSYPSYASALLPIPASLCMKYPYTAEITTLASTIAVVSAPTRGAAPTIAENGMQTWTYRQTIAVPSYALALVVAPMELFSLAPQMSTLFATEDIEIEATFDAVSQLPLHLELAEALTGHEFVWSELNIVIVPAEFCFQTALYPCLVVTTQACLTRSLLVESVARHWISFLAPHETWQDVWLSEGWAKYLWLELLKQLDGSEVETTELVWSGYNQLCRAFDIDTPANTRLRMNHHSMDRFSIIAREKGYLCLLALQAMVGKDTFDFFVSAYISGFETGSVTSEEFKMYCEEYFTLVEDIPITLEWETWYHALVDLPSPVSISDWLQQPIDPVLTMDITQLDYDTLSELQRQLVLESLFLKPTCDFEYVNAWSRGEYSTLPQWTSLWKQLHIRHREWRYDDPQTIPNLVNYVSSQANIFVICEVMAEIQNYYGINIMMDVWEGCKEIRDQTEFPYHPVVLQRVSALMPPPSPIHIAPINPVVTQNNSPPVDTTTTITEVVKEKSLPKPKRFKRDDNGSAQWMAVAIGVCKFDDPLSFLTTASALNLAWWDLMIPNSCGTVIHRNDLPHEFSFLLLPPSSKMSSLHLDLTEVIAAAIESVHLGAAHQAAFANEPADARGDLTFSTESPLVQASLRYHQEDAPNEAAGSMNELLEYIKSNLHGPASGFNANTDTFLAYVLGGVLPQANVIDYYINSIDPTTIAWSKAPLIHRLEINVVHWFCGFVGYPRDTSLGIFTQGASSANFDAGVIARVKKFPRNRNIHLGTIYLSAATHFCNARGARMAGILPENCRFLPVDKQGRIDTAALATALENDVANGLVPYLIVANIGTTSLGAVDDLHTMADLAEKYQCHLHCDGALGGFFLLTERGQEWMDGIHRSDSVSFDFHKGMALPYATSLLVVKNKDDLINGFSANDDMDYLKKEADSRFGIGTQEEFDHDLVTFADCSPDLSRACKGIKVWWLIQVHGLNTWRNHFNHLLDVADKAREVISKIEGICLGPGGLNVVNFRVDFNGDIDQINAATDEILDKINKRQKVFISMATYMENGNKYATARACFQNHNVTMDTVDKLVDEIKIVLPTLTQLNP</sequence>
<reference evidence="8 9" key="1">
    <citation type="journal article" date="2014" name="Genome Biol. Evol.">
        <title>The secreted proteins of Achlya hypogyna and Thraustotheca clavata identify the ancestral oomycete secretome and reveal gene acquisitions by horizontal gene transfer.</title>
        <authorList>
            <person name="Misner I."/>
            <person name="Blouin N."/>
            <person name="Leonard G."/>
            <person name="Richards T.A."/>
            <person name="Lane C.E."/>
        </authorList>
    </citation>
    <scope>NUCLEOTIDE SEQUENCE [LARGE SCALE GENOMIC DNA]</scope>
    <source>
        <strain evidence="8 9">ATCC 34112</strain>
    </source>
</reference>
<accession>A0A1W0A258</accession>
<dbReference type="SUPFAM" id="SSF63737">
    <property type="entry name" value="Leukotriene A4 hydrolase N-terminal domain"/>
    <property type="match status" value="1"/>
</dbReference>
<comment type="caution">
    <text evidence="8">The sequence shown here is derived from an EMBL/GenBank/DDBJ whole genome shotgun (WGS) entry which is preliminary data.</text>
</comment>
<dbReference type="PANTHER" id="PTHR11999:SF70">
    <property type="entry name" value="MIP05841P"/>
    <property type="match status" value="1"/>
</dbReference>
<dbReference type="InterPro" id="IPR015424">
    <property type="entry name" value="PyrdxlP-dep_Trfase"/>
</dbReference>
<evidence type="ECO:0000256" key="6">
    <source>
        <dbReference type="PIRSR" id="PIRSR602129-50"/>
    </source>
</evidence>
<dbReference type="SUPFAM" id="SSF53383">
    <property type="entry name" value="PLP-dependent transferases"/>
    <property type="match status" value="1"/>
</dbReference>
<proteinExistence type="inferred from homology"/>
<evidence type="ECO:0000313" key="9">
    <source>
        <dbReference type="Proteomes" id="UP000243217"/>
    </source>
</evidence>
<dbReference type="Gene3D" id="3.90.1150.10">
    <property type="entry name" value="Aspartate Aminotransferase, domain 1"/>
    <property type="match status" value="1"/>
</dbReference>
<feature type="domain" description="Peptidase M1 membrane alanine aminopeptidase" evidence="7">
    <location>
        <begin position="296"/>
        <end position="424"/>
    </location>
</feature>
<keyword evidence="9" id="KW-1185">Reference proteome</keyword>
<dbReference type="EMBL" id="JNBS01000627">
    <property type="protein sequence ID" value="OQS04363.1"/>
    <property type="molecule type" value="Genomic_DNA"/>
</dbReference>
<keyword evidence="3" id="KW-0210">Decarboxylase</keyword>
<dbReference type="Gene3D" id="3.40.640.10">
    <property type="entry name" value="Type I PLP-dependent aspartate aminotransferase-like (Major domain)"/>
    <property type="match status" value="1"/>
</dbReference>
<comment type="cofactor">
    <cofactor evidence="1 6">
        <name>pyridoxal 5'-phosphate</name>
        <dbReference type="ChEBI" id="CHEBI:597326"/>
    </cofactor>
</comment>
<evidence type="ECO:0000256" key="3">
    <source>
        <dbReference type="ARBA" id="ARBA00022793"/>
    </source>
</evidence>
<feature type="modified residue" description="N6-(pyridoxal phosphate)lysine" evidence="6">
    <location>
        <position position="1018"/>
    </location>
</feature>
<protein>
    <submittedName>
        <fullName evidence="8">Decarboxylase</fullName>
    </submittedName>
</protein>
<dbReference type="InterPro" id="IPR002129">
    <property type="entry name" value="PyrdxlP-dep_de-COase"/>
</dbReference>
<comment type="similarity">
    <text evidence="2">Belongs to the group II decarboxylase family.</text>
</comment>
<name>A0A1W0A258_9STRA</name>
<keyword evidence="4 6" id="KW-0663">Pyridoxal phosphate</keyword>
<keyword evidence="5" id="KW-0456">Lyase</keyword>